<proteinExistence type="predicted"/>
<organism evidence="1 2">
    <name type="scientific">Blepharisma stoltei</name>
    <dbReference type="NCBI Taxonomy" id="1481888"/>
    <lineage>
        <taxon>Eukaryota</taxon>
        <taxon>Sar</taxon>
        <taxon>Alveolata</taxon>
        <taxon>Ciliophora</taxon>
        <taxon>Postciliodesmatophora</taxon>
        <taxon>Heterotrichea</taxon>
        <taxon>Heterotrichida</taxon>
        <taxon>Blepharismidae</taxon>
        <taxon>Blepharisma</taxon>
    </lineage>
</organism>
<accession>A0AAU9JTX8</accession>
<keyword evidence="2" id="KW-1185">Reference proteome</keyword>
<comment type="caution">
    <text evidence="1">The sequence shown here is derived from an EMBL/GenBank/DDBJ whole genome shotgun (WGS) entry which is preliminary data.</text>
</comment>
<reference evidence="1" key="1">
    <citation type="submission" date="2021-09" db="EMBL/GenBank/DDBJ databases">
        <authorList>
            <consortium name="AG Swart"/>
            <person name="Singh M."/>
            <person name="Singh A."/>
            <person name="Seah K."/>
            <person name="Emmerich C."/>
        </authorList>
    </citation>
    <scope>NUCLEOTIDE SEQUENCE</scope>
    <source>
        <strain evidence="1">ATCC30299</strain>
    </source>
</reference>
<name>A0AAU9JTX8_9CILI</name>
<dbReference type="Proteomes" id="UP001162131">
    <property type="component" value="Unassembled WGS sequence"/>
</dbReference>
<evidence type="ECO:0000313" key="1">
    <source>
        <dbReference type="EMBL" id="CAG9330708.1"/>
    </source>
</evidence>
<gene>
    <name evidence="1" type="ORF">BSTOLATCC_MIC52124</name>
</gene>
<protein>
    <submittedName>
        <fullName evidence="1">Uncharacterized protein</fullName>
    </submittedName>
</protein>
<evidence type="ECO:0000313" key="2">
    <source>
        <dbReference type="Proteomes" id="UP001162131"/>
    </source>
</evidence>
<dbReference type="EMBL" id="CAJZBQ010000052">
    <property type="protein sequence ID" value="CAG9330708.1"/>
    <property type="molecule type" value="Genomic_DNA"/>
</dbReference>
<sequence>MSNAKEVEKMCRDIDRKTGNVDECLKVIKESIAKRVPGLNMLYKNYKQYWILVYECGLELESIEDAMNINEKDRVNYILSAKPSKFEKWAKLLDIADVIEYIESQSKNYLILLNKLPKTDQYDSAVQDSLLKTLIFHPHPEEFAKSPIKLHKLPNEESLSKMRLENMQVLLAISEPIITANLLDFYNKTAQNHYFEDYIISNYHDLGTALVQNQTENLLETLEYTVSLDNIQVILHILSHYSIELSSKCFYFAAKNALIEYMAPPCISQRLLPYEMESCLDAMNSDELSELKKFIFSKMLSIDSQNSMGKLIQSRGVDCFMELELSEFKLKWIKKLNEDQQIEMLHAKKIEDAIEVVGAFHASLEKQKNLMS</sequence>
<dbReference type="AlphaFoldDB" id="A0AAU9JTX8"/>